<dbReference type="Gene3D" id="3.40.190.10">
    <property type="entry name" value="Periplasmic binding protein-like II"/>
    <property type="match status" value="2"/>
</dbReference>
<organism evidence="2 3">
    <name type="scientific">Methylobacterium pseudosasicola</name>
    <dbReference type="NCBI Taxonomy" id="582667"/>
    <lineage>
        <taxon>Bacteria</taxon>
        <taxon>Pseudomonadati</taxon>
        <taxon>Pseudomonadota</taxon>
        <taxon>Alphaproteobacteria</taxon>
        <taxon>Hyphomicrobiales</taxon>
        <taxon>Methylobacteriaceae</taxon>
        <taxon>Methylobacterium</taxon>
    </lineage>
</organism>
<accession>A0A1I4FA05</accession>
<name>A0A1I4FA05_9HYPH</name>
<protein>
    <submittedName>
        <fullName evidence="2">NitT/TauT family transport system substrate-binding protein/sulfonate transport system substrate-binding protein</fullName>
    </submittedName>
</protein>
<reference evidence="3" key="1">
    <citation type="submission" date="2016-10" db="EMBL/GenBank/DDBJ databases">
        <authorList>
            <person name="Varghese N."/>
            <person name="Submissions S."/>
        </authorList>
    </citation>
    <scope>NUCLEOTIDE SEQUENCE [LARGE SCALE GENOMIC DNA]</scope>
    <source>
        <strain evidence="3">BL36</strain>
    </source>
</reference>
<dbReference type="AlphaFoldDB" id="A0A1I4FA05"/>
<dbReference type="STRING" id="582667.SAMN05192568_1001163"/>
<gene>
    <name evidence="2" type="ORF">SAMN05192568_1001163</name>
</gene>
<dbReference type="SUPFAM" id="SSF53850">
    <property type="entry name" value="Periplasmic binding protein-like II"/>
    <property type="match status" value="1"/>
</dbReference>
<proteinExistence type="predicted"/>
<sequence>MYVAASAPRPANGGIVVAIDAPFRTIADLRGARIALLDGSFHTYLLAKVIEGVGLSLRDVIRVELSPGASLQALGSGAVEAWVAMAPLLDQSLAAGRTRLLAPCGAKIPNRSIFWSLDRRGLVAGMIDNIVSALAEFGDEIASAPDRAADLLAEADLADVDRGTWRKIICARDWRIVPMTDAIIAEQQAEADTLARHGDLVRPIRLAGRSSSSSAA</sequence>
<dbReference type="EMBL" id="FOTK01000001">
    <property type="protein sequence ID" value="SFL14293.1"/>
    <property type="molecule type" value="Genomic_DNA"/>
</dbReference>
<evidence type="ECO:0000313" key="2">
    <source>
        <dbReference type="EMBL" id="SFL14293.1"/>
    </source>
</evidence>
<evidence type="ECO:0000259" key="1">
    <source>
        <dbReference type="Pfam" id="PF09084"/>
    </source>
</evidence>
<feature type="domain" description="SsuA/THI5-like" evidence="1">
    <location>
        <begin position="13"/>
        <end position="85"/>
    </location>
</feature>
<dbReference type="PANTHER" id="PTHR30024">
    <property type="entry name" value="ALIPHATIC SULFONATES-BINDING PROTEIN-RELATED"/>
    <property type="match status" value="1"/>
</dbReference>
<dbReference type="InterPro" id="IPR015168">
    <property type="entry name" value="SsuA/THI5"/>
</dbReference>
<keyword evidence="3" id="KW-1185">Reference proteome</keyword>
<dbReference type="Proteomes" id="UP000199048">
    <property type="component" value="Unassembled WGS sequence"/>
</dbReference>
<evidence type="ECO:0000313" key="3">
    <source>
        <dbReference type="Proteomes" id="UP000199048"/>
    </source>
</evidence>
<dbReference type="Pfam" id="PF09084">
    <property type="entry name" value="NMT1"/>
    <property type="match status" value="1"/>
</dbReference>